<proteinExistence type="predicted"/>
<evidence type="ECO:0000313" key="1">
    <source>
        <dbReference type="EMBL" id="BDM74875.1"/>
    </source>
</evidence>
<dbReference type="Proteomes" id="UP001059597">
    <property type="component" value="Plasmid SNP1"/>
</dbReference>
<evidence type="ECO:0000313" key="2">
    <source>
        <dbReference type="Proteomes" id="UP001059597"/>
    </source>
</evidence>
<keyword evidence="2" id="KW-1185">Reference proteome</keyword>
<geneLocation type="plasmid" evidence="1 2">
    <name>SNP1</name>
</geneLocation>
<keyword evidence="1" id="KW-0614">Plasmid</keyword>
<organism evidence="1 2">
    <name type="scientific">Streptomyces nigrescens</name>
    <dbReference type="NCBI Taxonomy" id="1920"/>
    <lineage>
        <taxon>Bacteria</taxon>
        <taxon>Bacillati</taxon>
        <taxon>Actinomycetota</taxon>
        <taxon>Actinomycetes</taxon>
        <taxon>Kitasatosporales</taxon>
        <taxon>Streptomycetaceae</taxon>
        <taxon>Streptomyces</taxon>
    </lineage>
</organism>
<accession>A0ABN6R926</accession>
<protein>
    <submittedName>
        <fullName evidence="1">Uncharacterized protein</fullName>
    </submittedName>
</protein>
<name>A0ABN6R926_STRNI</name>
<sequence>MLQGIAGLTQLRDGGKVLAVQVQSQHLPQPLEGLVDAQLTKFPLANRSLTGVFLLLRSSADRSWRTSVQCACRRRALSRTSVPAWRCSTAYFRSRGVRMVGQVLHHAGEVVQSVEDGREVDLRLRTGCGGPGRCPGISTPGEES</sequence>
<dbReference type="EMBL" id="AP026074">
    <property type="protein sequence ID" value="BDM74875.1"/>
    <property type="molecule type" value="Genomic_DNA"/>
</dbReference>
<reference evidence="1" key="1">
    <citation type="submission" date="2022-06" db="EMBL/GenBank/DDBJ databases">
        <title>Complete genome sequence of Streptomyces nigrescens HEK616.</title>
        <authorList>
            <person name="Asamizu S."/>
            <person name="Onaka H."/>
        </authorList>
    </citation>
    <scope>NUCLEOTIDE SEQUENCE</scope>
    <source>
        <strain evidence="1">HEK616</strain>
        <plasmid evidence="1">SNP1</plasmid>
    </source>
</reference>
<gene>
    <name evidence="1" type="ORF">HEK616_83620</name>
</gene>